<dbReference type="InterPro" id="IPR001752">
    <property type="entry name" value="Kinesin_motor_dom"/>
</dbReference>
<reference evidence="3 4" key="1">
    <citation type="journal article" date="2015" name="Fungal Genet. Biol.">
        <title>Evolution of novel wood decay mechanisms in Agaricales revealed by the genome sequences of Fistulina hepatica and Cylindrobasidium torrendii.</title>
        <authorList>
            <person name="Floudas D."/>
            <person name="Held B.W."/>
            <person name="Riley R."/>
            <person name="Nagy L.G."/>
            <person name="Koehler G."/>
            <person name="Ransdell A.S."/>
            <person name="Younus H."/>
            <person name="Chow J."/>
            <person name="Chiniquy J."/>
            <person name="Lipzen A."/>
            <person name="Tritt A."/>
            <person name="Sun H."/>
            <person name="Haridas S."/>
            <person name="LaButti K."/>
            <person name="Ohm R.A."/>
            <person name="Kues U."/>
            <person name="Blanchette R.A."/>
            <person name="Grigoriev I.V."/>
            <person name="Minto R.E."/>
            <person name="Hibbett D.S."/>
        </authorList>
    </citation>
    <scope>NUCLEOTIDE SEQUENCE [LARGE SCALE GENOMIC DNA]</scope>
    <source>
        <strain evidence="3 4">ATCC 64428</strain>
    </source>
</reference>
<comment type="similarity">
    <text evidence="1">Belongs to the TRAFAC class myosin-kinesin ATPase superfamily. Kinesin family.</text>
</comment>
<dbReference type="SUPFAM" id="SSF52540">
    <property type="entry name" value="P-loop containing nucleoside triphosphate hydrolases"/>
    <property type="match status" value="1"/>
</dbReference>
<dbReference type="OrthoDB" id="3176171at2759"/>
<sequence>MDSSADTRTRAKIRVIARLRPRLPGEPPDSSLQVVHVDGRPCVEISNLKNTTTGSFQFQFTNAHPGTATQENIFEQDILPMLEYVYSGIVRGESLPKIGRSRLMSMSRP</sequence>
<dbReference type="GO" id="GO:0005524">
    <property type="term" value="F:ATP binding"/>
    <property type="evidence" value="ECO:0007669"/>
    <property type="project" value="InterPro"/>
</dbReference>
<evidence type="ECO:0000313" key="3">
    <source>
        <dbReference type="EMBL" id="KIY48363.1"/>
    </source>
</evidence>
<organism evidence="3 4">
    <name type="scientific">Fistulina hepatica ATCC 64428</name>
    <dbReference type="NCBI Taxonomy" id="1128425"/>
    <lineage>
        <taxon>Eukaryota</taxon>
        <taxon>Fungi</taxon>
        <taxon>Dikarya</taxon>
        <taxon>Basidiomycota</taxon>
        <taxon>Agaricomycotina</taxon>
        <taxon>Agaricomycetes</taxon>
        <taxon>Agaricomycetidae</taxon>
        <taxon>Agaricales</taxon>
        <taxon>Fistulinaceae</taxon>
        <taxon>Fistulina</taxon>
    </lineage>
</organism>
<dbReference type="AlphaFoldDB" id="A0A0D7AC06"/>
<gene>
    <name evidence="3" type="ORF">FISHEDRAFT_73723</name>
</gene>
<keyword evidence="4" id="KW-1185">Reference proteome</keyword>
<dbReference type="InterPro" id="IPR027417">
    <property type="entry name" value="P-loop_NTPase"/>
</dbReference>
<dbReference type="PROSITE" id="PS50067">
    <property type="entry name" value="KINESIN_MOTOR_2"/>
    <property type="match status" value="1"/>
</dbReference>
<evidence type="ECO:0000256" key="1">
    <source>
        <dbReference type="PROSITE-ProRule" id="PRU00283"/>
    </source>
</evidence>
<dbReference type="GO" id="GO:0003777">
    <property type="term" value="F:microtubule motor activity"/>
    <property type="evidence" value="ECO:0007669"/>
    <property type="project" value="InterPro"/>
</dbReference>
<proteinExistence type="inferred from homology"/>
<dbReference type="GO" id="GO:0007018">
    <property type="term" value="P:microtubule-based movement"/>
    <property type="evidence" value="ECO:0007669"/>
    <property type="project" value="InterPro"/>
</dbReference>
<dbReference type="Proteomes" id="UP000054144">
    <property type="component" value="Unassembled WGS sequence"/>
</dbReference>
<dbReference type="InterPro" id="IPR036961">
    <property type="entry name" value="Kinesin_motor_dom_sf"/>
</dbReference>
<evidence type="ECO:0000313" key="4">
    <source>
        <dbReference type="Proteomes" id="UP000054144"/>
    </source>
</evidence>
<protein>
    <recommendedName>
        <fullName evidence="2">Kinesin motor domain-containing protein</fullName>
    </recommendedName>
</protein>
<dbReference type="EMBL" id="KN881847">
    <property type="protein sequence ID" value="KIY48363.1"/>
    <property type="molecule type" value="Genomic_DNA"/>
</dbReference>
<accession>A0A0D7AC06</accession>
<dbReference type="Gene3D" id="3.40.850.10">
    <property type="entry name" value="Kinesin motor domain"/>
    <property type="match status" value="1"/>
</dbReference>
<evidence type="ECO:0000259" key="2">
    <source>
        <dbReference type="PROSITE" id="PS50067"/>
    </source>
</evidence>
<comment type="caution">
    <text evidence="1">Lacks conserved residue(s) required for the propagation of feature annotation.</text>
</comment>
<name>A0A0D7AC06_9AGAR</name>
<dbReference type="GO" id="GO:0008017">
    <property type="term" value="F:microtubule binding"/>
    <property type="evidence" value="ECO:0007669"/>
    <property type="project" value="InterPro"/>
</dbReference>
<feature type="domain" description="Kinesin motor" evidence="2">
    <location>
        <begin position="12"/>
        <end position="109"/>
    </location>
</feature>